<keyword evidence="4" id="KW-0812">Transmembrane</keyword>
<dbReference type="InterPro" id="IPR001199">
    <property type="entry name" value="Cyt_B5-like_heme/steroid-bd"/>
</dbReference>
<feature type="transmembrane region" description="Helical" evidence="4">
    <location>
        <begin position="137"/>
        <end position="154"/>
    </location>
</feature>
<protein>
    <recommendedName>
        <fullName evidence="5">Cytochrome b5 heme-binding domain-containing protein</fullName>
    </recommendedName>
</protein>
<name>A0A7I8VK59_9ANNE</name>
<evidence type="ECO:0000256" key="3">
    <source>
        <dbReference type="ARBA" id="ARBA00023004"/>
    </source>
</evidence>
<dbReference type="InterPro" id="IPR036400">
    <property type="entry name" value="Cyt_B5-like_heme/steroid_sf"/>
</dbReference>
<feature type="transmembrane region" description="Helical" evidence="4">
    <location>
        <begin position="175"/>
        <end position="192"/>
    </location>
</feature>
<keyword evidence="4" id="KW-1133">Transmembrane helix</keyword>
<comment type="caution">
    <text evidence="6">The sequence shown here is derived from an EMBL/GenBank/DDBJ whole genome shotgun (WGS) entry which is preliminary data.</text>
</comment>
<dbReference type="Proteomes" id="UP000549394">
    <property type="component" value="Unassembled WGS sequence"/>
</dbReference>
<dbReference type="CDD" id="cd03506">
    <property type="entry name" value="Delta6-FADS-like"/>
    <property type="match status" value="1"/>
</dbReference>
<dbReference type="Pfam" id="PF00487">
    <property type="entry name" value="FA_desaturase"/>
    <property type="match status" value="1"/>
</dbReference>
<dbReference type="PANTHER" id="PTHR19353:SF82">
    <property type="entry name" value="CYTOCHROME B5 HEME-BINDING DOMAIN-CONTAINING PROTEIN"/>
    <property type="match status" value="1"/>
</dbReference>
<dbReference type="GO" id="GO:0006629">
    <property type="term" value="P:lipid metabolic process"/>
    <property type="evidence" value="ECO:0007669"/>
    <property type="project" value="InterPro"/>
</dbReference>
<dbReference type="PROSITE" id="PS00191">
    <property type="entry name" value="CYTOCHROME_B5_1"/>
    <property type="match status" value="1"/>
</dbReference>
<keyword evidence="4" id="KW-0472">Membrane</keyword>
<evidence type="ECO:0000313" key="6">
    <source>
        <dbReference type="EMBL" id="CAD5115661.1"/>
    </source>
</evidence>
<dbReference type="GO" id="GO:0020037">
    <property type="term" value="F:heme binding"/>
    <property type="evidence" value="ECO:0007669"/>
    <property type="project" value="InterPro"/>
</dbReference>
<dbReference type="Pfam" id="PF00173">
    <property type="entry name" value="Cyt-b5"/>
    <property type="match status" value="1"/>
</dbReference>
<dbReference type="EMBL" id="CAJFCJ010000006">
    <property type="protein sequence ID" value="CAD5115661.1"/>
    <property type="molecule type" value="Genomic_DNA"/>
</dbReference>
<dbReference type="PIRSF" id="PIRSF015921">
    <property type="entry name" value="FA_sphinglp_des"/>
    <property type="match status" value="1"/>
</dbReference>
<dbReference type="OrthoDB" id="260091at2759"/>
<dbReference type="PANTHER" id="PTHR19353">
    <property type="entry name" value="FATTY ACID DESATURASE 2"/>
    <property type="match status" value="1"/>
</dbReference>
<dbReference type="GO" id="GO:0046872">
    <property type="term" value="F:metal ion binding"/>
    <property type="evidence" value="ECO:0007669"/>
    <property type="project" value="UniProtKB-KW"/>
</dbReference>
<dbReference type="GO" id="GO:0016717">
    <property type="term" value="F:oxidoreductase activity, acting on paired donors, with oxidation of a pair of donors resulting in the reduction of molecular oxygen to two molecules of water"/>
    <property type="evidence" value="ECO:0007669"/>
    <property type="project" value="TreeGrafter"/>
</dbReference>
<dbReference type="SMART" id="SM01117">
    <property type="entry name" value="Cyt-b5"/>
    <property type="match status" value="1"/>
</dbReference>
<evidence type="ECO:0000313" key="7">
    <source>
        <dbReference type="Proteomes" id="UP000549394"/>
    </source>
</evidence>
<feature type="transmembrane region" description="Helical" evidence="4">
    <location>
        <begin position="271"/>
        <end position="291"/>
    </location>
</feature>
<dbReference type="Gene3D" id="3.10.120.10">
    <property type="entry name" value="Cytochrome b5-like heme/steroid binding domain"/>
    <property type="match status" value="1"/>
</dbReference>
<dbReference type="AlphaFoldDB" id="A0A7I8VK59"/>
<evidence type="ECO:0000259" key="5">
    <source>
        <dbReference type="PROSITE" id="PS50255"/>
    </source>
</evidence>
<dbReference type="SUPFAM" id="SSF55856">
    <property type="entry name" value="Cytochrome b5-like heme/steroid binding domain"/>
    <property type="match status" value="1"/>
</dbReference>
<keyword evidence="2" id="KW-0479">Metal-binding</keyword>
<keyword evidence="3" id="KW-0408">Iron</keyword>
<evidence type="ECO:0000256" key="2">
    <source>
        <dbReference type="ARBA" id="ARBA00022723"/>
    </source>
</evidence>
<proteinExistence type="predicted"/>
<dbReference type="PROSITE" id="PS50255">
    <property type="entry name" value="CYTOCHROME_B5_2"/>
    <property type="match status" value="1"/>
</dbReference>
<keyword evidence="7" id="KW-1185">Reference proteome</keyword>
<evidence type="ECO:0000256" key="4">
    <source>
        <dbReference type="SAM" id="Phobius"/>
    </source>
</evidence>
<evidence type="ECO:0000256" key="1">
    <source>
        <dbReference type="ARBA" id="ARBA00022617"/>
    </source>
</evidence>
<dbReference type="InterPro" id="IPR012171">
    <property type="entry name" value="Fatty_acid_desaturase"/>
</dbReference>
<dbReference type="GO" id="GO:0016020">
    <property type="term" value="C:membrane"/>
    <property type="evidence" value="ECO:0007669"/>
    <property type="project" value="TreeGrafter"/>
</dbReference>
<sequence length="422" mass="50138">MPPTELRSRDTSQLVTESDDLLKSGKKLVGVNGNWYDVTNFIKIHPGGPIIEEFVGKDATDVFLSNGHKGVLKRWRPVGTYQMKERHPADKEFVELLNLFKSKGWFETSWTFYAGKLLFVYSLWTIVWGTLLLSENFYAHMAAGVVLAFFWQQTGFLMHECMHTTVFRNGFRDRFAGLILGTFNFGFSAHWWRDEHIVHHMMTNTVDSERRFADPQMWESVWAQNEKLYPLFGGLLQWCLVKIQHFTFIPMVTFIGRAEIIFDSYRVERRWYEWIAIVGHWCWMILMLSLLPNWKERIFFYCIAASVEGVFHFQLILSHYCKEFNEVSEFHKDSWYRFQIGSNMNIDSPTWLDWYYGGLNYHIEHHLYPLLGRRHLREASKYVRKVCEKYDIEYDSCSMTRALIRTLSHLKTCGTHYKLSFY</sequence>
<dbReference type="InterPro" id="IPR018506">
    <property type="entry name" value="Cyt_B5_heme-BS"/>
</dbReference>
<keyword evidence="1" id="KW-0349">Heme</keyword>
<feature type="domain" description="Cytochrome b5 heme-binding" evidence="5">
    <location>
        <begin position="1"/>
        <end position="68"/>
    </location>
</feature>
<gene>
    <name evidence="6" type="ORF">DGYR_LOCUS4377</name>
</gene>
<reference evidence="6 7" key="1">
    <citation type="submission" date="2020-08" db="EMBL/GenBank/DDBJ databases">
        <authorList>
            <person name="Hejnol A."/>
        </authorList>
    </citation>
    <scope>NUCLEOTIDE SEQUENCE [LARGE SCALE GENOMIC DNA]</scope>
</reference>
<organism evidence="6 7">
    <name type="scientific">Dimorphilus gyrociliatus</name>
    <dbReference type="NCBI Taxonomy" id="2664684"/>
    <lineage>
        <taxon>Eukaryota</taxon>
        <taxon>Metazoa</taxon>
        <taxon>Spiralia</taxon>
        <taxon>Lophotrochozoa</taxon>
        <taxon>Annelida</taxon>
        <taxon>Polychaeta</taxon>
        <taxon>Polychaeta incertae sedis</taxon>
        <taxon>Dinophilidae</taxon>
        <taxon>Dimorphilus</taxon>
    </lineage>
</organism>
<feature type="transmembrane region" description="Helical" evidence="4">
    <location>
        <begin position="110"/>
        <end position="131"/>
    </location>
</feature>
<accession>A0A7I8VK59</accession>
<dbReference type="InterPro" id="IPR005804">
    <property type="entry name" value="FA_desaturase_dom"/>
</dbReference>